<gene>
    <name evidence="10" type="primary">murG</name>
    <name evidence="13" type="ORF">IRY55_03170</name>
</gene>
<feature type="binding site" evidence="10">
    <location>
        <begin position="13"/>
        <end position="15"/>
    </location>
    <ligand>
        <name>UDP-N-acetyl-alpha-D-glucosamine</name>
        <dbReference type="ChEBI" id="CHEBI:57705"/>
    </ligand>
</feature>
<feature type="domain" description="Glycosyltransferase family 28 N-terminal" evidence="11">
    <location>
        <begin position="6"/>
        <end position="144"/>
    </location>
</feature>
<name>A0A8J7G8Z1_9BACL</name>
<protein>
    <recommendedName>
        <fullName evidence="10">UDP-N-acetylglucosamine--N-acetylmuramyl-(pentapeptide) pyrophosphoryl-undecaprenol N-acetylglucosamine transferase</fullName>
        <ecNumber evidence="10">2.4.1.227</ecNumber>
    </recommendedName>
    <alternativeName>
        <fullName evidence="10">Undecaprenyl-PP-MurNAc-pentapeptide-UDPGlcNAc GlcNAc transferase</fullName>
    </alternativeName>
</protein>
<dbReference type="HAMAP" id="MF_00033">
    <property type="entry name" value="MurG"/>
    <property type="match status" value="1"/>
</dbReference>
<sequence>MSRPTIVLTGGGTAGHVSVNEALLPELRRRGYDIHYIGSYEGIEKDIMSQYEFVTYHAISSGKLRRYMSAKNFTDPFRVLNGVRQASRLLKKINPSVVFSKGGFVSVPVALAAKRRNIPVIAHESDVTPGLANKIALPFAKTIFTVFEETLQHVPAEKSAHIGPIIRQELFEGERDRGLALTKFAGDKPVIIVMGGSQGARILNEKIRLALPELLPTYDIIHLCGKGNIDRTLDEQKGYRQYEYVMQELPDLLAASDYAISRAGSNAIFELLALSIPMLLVPLSAEQSRGDQLLNANLFKQLEIAKVIQEEQFEQCDVVREIGLFAEEAPKMKDKMETMSSVKTASQVVDLILSNAK</sequence>
<feature type="binding site" evidence="10">
    <location>
        <position position="167"/>
    </location>
    <ligand>
        <name>UDP-N-acetyl-alpha-D-glucosamine</name>
        <dbReference type="ChEBI" id="CHEBI:57705"/>
    </ligand>
</feature>
<evidence type="ECO:0000256" key="7">
    <source>
        <dbReference type="ARBA" id="ARBA00023136"/>
    </source>
</evidence>
<evidence type="ECO:0000256" key="3">
    <source>
        <dbReference type="ARBA" id="ARBA00022676"/>
    </source>
</evidence>
<dbReference type="Gene3D" id="3.40.50.2000">
    <property type="entry name" value="Glycogen Phosphorylase B"/>
    <property type="match status" value="2"/>
</dbReference>
<comment type="catalytic activity">
    <reaction evidence="10">
        <text>di-trans,octa-cis-undecaprenyl diphospho-N-acetyl-alpha-D-muramoyl-L-alanyl-D-glutamyl-meso-2,6-diaminopimeloyl-D-alanyl-D-alanine + UDP-N-acetyl-alpha-D-glucosamine = di-trans,octa-cis-undecaprenyl diphospho-[N-acetyl-alpha-D-glucosaminyl-(1-&gt;4)]-N-acetyl-alpha-D-muramoyl-L-alanyl-D-glutamyl-meso-2,6-diaminopimeloyl-D-alanyl-D-alanine + UDP + H(+)</text>
        <dbReference type="Rhea" id="RHEA:31227"/>
        <dbReference type="ChEBI" id="CHEBI:15378"/>
        <dbReference type="ChEBI" id="CHEBI:57705"/>
        <dbReference type="ChEBI" id="CHEBI:58223"/>
        <dbReference type="ChEBI" id="CHEBI:61387"/>
        <dbReference type="ChEBI" id="CHEBI:61388"/>
        <dbReference type="EC" id="2.4.1.227"/>
    </reaction>
</comment>
<dbReference type="RefSeq" id="WP_194561797.1">
    <property type="nucleotide sequence ID" value="NZ_JADKPV010000001.1"/>
</dbReference>
<evidence type="ECO:0000256" key="5">
    <source>
        <dbReference type="ARBA" id="ARBA00022960"/>
    </source>
</evidence>
<evidence type="ECO:0000256" key="4">
    <source>
        <dbReference type="ARBA" id="ARBA00022679"/>
    </source>
</evidence>
<comment type="caution">
    <text evidence="10">Lacks conserved residue(s) required for the propagation of feature annotation.</text>
</comment>
<comment type="pathway">
    <text evidence="10">Cell wall biogenesis; peptidoglycan biosynthesis.</text>
</comment>
<keyword evidence="2 10" id="KW-0132">Cell division</keyword>
<dbReference type="GO" id="GO:0005886">
    <property type="term" value="C:plasma membrane"/>
    <property type="evidence" value="ECO:0007669"/>
    <property type="project" value="UniProtKB-SubCell"/>
</dbReference>
<evidence type="ECO:0000259" key="11">
    <source>
        <dbReference type="Pfam" id="PF03033"/>
    </source>
</evidence>
<keyword evidence="5 10" id="KW-0133">Cell shape</keyword>
<evidence type="ECO:0000256" key="8">
    <source>
        <dbReference type="ARBA" id="ARBA00023306"/>
    </source>
</evidence>
<keyword evidence="7 10" id="KW-0472">Membrane</keyword>
<keyword evidence="14" id="KW-1185">Reference proteome</keyword>
<keyword evidence="9 10" id="KW-0961">Cell wall biogenesis/degradation</keyword>
<organism evidence="13 14">
    <name type="scientific">Savagea serpentis</name>
    <dbReference type="NCBI Taxonomy" id="2785297"/>
    <lineage>
        <taxon>Bacteria</taxon>
        <taxon>Bacillati</taxon>
        <taxon>Bacillota</taxon>
        <taxon>Bacilli</taxon>
        <taxon>Bacillales</taxon>
        <taxon>Caryophanaceae</taxon>
        <taxon>Savagea</taxon>
    </lineage>
</organism>
<dbReference type="InterPro" id="IPR007235">
    <property type="entry name" value="Glyco_trans_28_C"/>
</dbReference>
<dbReference type="InterPro" id="IPR004276">
    <property type="entry name" value="GlycoTrans_28_N"/>
</dbReference>
<evidence type="ECO:0000256" key="2">
    <source>
        <dbReference type="ARBA" id="ARBA00022618"/>
    </source>
</evidence>
<feature type="binding site" evidence="10">
    <location>
        <position position="197"/>
    </location>
    <ligand>
        <name>UDP-N-acetyl-alpha-D-glucosamine</name>
        <dbReference type="ChEBI" id="CHEBI:57705"/>
    </ligand>
</feature>
<feature type="binding site" evidence="10">
    <location>
        <position position="292"/>
    </location>
    <ligand>
        <name>UDP-N-acetyl-alpha-D-glucosamine</name>
        <dbReference type="ChEBI" id="CHEBI:57705"/>
    </ligand>
</feature>
<evidence type="ECO:0000256" key="6">
    <source>
        <dbReference type="ARBA" id="ARBA00022984"/>
    </source>
</evidence>
<accession>A0A8J7G8Z1</accession>
<keyword evidence="3 10" id="KW-0328">Glycosyltransferase</keyword>
<keyword evidence="4 10" id="KW-0808">Transferase</keyword>
<feature type="domain" description="Glycosyl transferase family 28 C-terminal" evidence="12">
    <location>
        <begin position="190"/>
        <end position="343"/>
    </location>
</feature>
<dbReference type="AlphaFoldDB" id="A0A8J7G8Z1"/>
<dbReference type="PANTHER" id="PTHR21015">
    <property type="entry name" value="UDP-N-ACETYLGLUCOSAMINE--N-ACETYLMURAMYL-(PENTAPEPTIDE) PYROPHOSPHORYL-UNDECAPRENOL N-ACETYLGLUCOSAMINE TRANSFERASE 1"/>
    <property type="match status" value="1"/>
</dbReference>
<comment type="function">
    <text evidence="10">Cell wall formation. Catalyzes the transfer of a GlcNAc subunit on undecaprenyl-pyrophosphoryl-MurNAc-pentapeptide (lipid intermediate I) to form undecaprenyl-pyrophosphoryl-MurNAc-(pentapeptide)GlcNAc (lipid intermediate II).</text>
</comment>
<comment type="caution">
    <text evidence="13">The sequence shown here is derived from an EMBL/GenBank/DDBJ whole genome shotgun (WGS) entry which is preliminary data.</text>
</comment>
<dbReference type="GO" id="GO:0009252">
    <property type="term" value="P:peptidoglycan biosynthetic process"/>
    <property type="evidence" value="ECO:0007669"/>
    <property type="project" value="UniProtKB-UniRule"/>
</dbReference>
<evidence type="ECO:0000259" key="12">
    <source>
        <dbReference type="Pfam" id="PF04101"/>
    </source>
</evidence>
<dbReference type="Pfam" id="PF03033">
    <property type="entry name" value="Glyco_transf_28"/>
    <property type="match status" value="1"/>
</dbReference>
<dbReference type="NCBIfam" id="NF009102">
    <property type="entry name" value="PRK12446.1"/>
    <property type="match status" value="1"/>
</dbReference>
<dbReference type="Proteomes" id="UP000622653">
    <property type="component" value="Unassembled WGS sequence"/>
</dbReference>
<dbReference type="CDD" id="cd03785">
    <property type="entry name" value="GT28_MurG"/>
    <property type="match status" value="1"/>
</dbReference>
<dbReference type="InterPro" id="IPR006009">
    <property type="entry name" value="GlcNAc_MurG"/>
</dbReference>
<evidence type="ECO:0000256" key="10">
    <source>
        <dbReference type="HAMAP-Rule" id="MF_00033"/>
    </source>
</evidence>
<dbReference type="GO" id="GO:0050511">
    <property type="term" value="F:undecaprenyldiphospho-muramoylpentapeptide beta-N-acetylglucosaminyltransferase activity"/>
    <property type="evidence" value="ECO:0007669"/>
    <property type="project" value="UniProtKB-UniRule"/>
</dbReference>
<keyword evidence="6 10" id="KW-0573">Peptidoglycan synthesis</keyword>
<evidence type="ECO:0000313" key="13">
    <source>
        <dbReference type="EMBL" id="MBF4500354.1"/>
    </source>
</evidence>
<keyword evidence="1 10" id="KW-1003">Cell membrane</keyword>
<comment type="similarity">
    <text evidence="10">Belongs to the glycosyltransferase 28 family. MurG subfamily.</text>
</comment>
<keyword evidence="8 10" id="KW-0131">Cell cycle</keyword>
<dbReference type="Pfam" id="PF04101">
    <property type="entry name" value="Glyco_tran_28_C"/>
    <property type="match status" value="1"/>
</dbReference>
<proteinExistence type="inferred from homology"/>
<dbReference type="GO" id="GO:0005975">
    <property type="term" value="P:carbohydrate metabolic process"/>
    <property type="evidence" value="ECO:0007669"/>
    <property type="project" value="InterPro"/>
</dbReference>
<reference evidence="13" key="1">
    <citation type="submission" date="2020-11" db="EMBL/GenBank/DDBJ databases">
        <title>Multidrug resistant novel bacterium Savagea serpentis sp. nov., isolated from the scats of a vine snake (Ahaetulla nasuta).</title>
        <authorList>
            <person name="Venkata Ramana V."/>
            <person name="Vikas Patil S."/>
            <person name="Yogita Lugani V."/>
        </authorList>
    </citation>
    <scope>NUCLEOTIDE SEQUENCE</scope>
    <source>
        <strain evidence="13">SN6</strain>
    </source>
</reference>
<dbReference type="SUPFAM" id="SSF53756">
    <property type="entry name" value="UDP-Glycosyltransferase/glycogen phosphorylase"/>
    <property type="match status" value="1"/>
</dbReference>
<dbReference type="EC" id="2.4.1.227" evidence="10"/>
<evidence type="ECO:0000256" key="1">
    <source>
        <dbReference type="ARBA" id="ARBA00022475"/>
    </source>
</evidence>
<dbReference type="EMBL" id="JADKPV010000001">
    <property type="protein sequence ID" value="MBF4500354.1"/>
    <property type="molecule type" value="Genomic_DNA"/>
</dbReference>
<dbReference type="GO" id="GO:0008360">
    <property type="term" value="P:regulation of cell shape"/>
    <property type="evidence" value="ECO:0007669"/>
    <property type="project" value="UniProtKB-KW"/>
</dbReference>
<dbReference type="PANTHER" id="PTHR21015:SF27">
    <property type="entry name" value="UDP-N-ACETYLGLUCOSAMINE--N-ACETYLMURAMYL-(PENTAPEPTIDE) PYROPHOSPHORYL-UNDECAPRENOL N-ACETYLGLUCOSAMINE TRANSFERASE"/>
    <property type="match status" value="1"/>
</dbReference>
<comment type="subcellular location">
    <subcellularLocation>
        <location evidence="10">Cell membrane</location>
        <topology evidence="10">Peripheral membrane protein</topology>
        <orientation evidence="10">Cytoplasmic side</orientation>
    </subcellularLocation>
</comment>
<dbReference type="UniPathway" id="UPA00219"/>
<evidence type="ECO:0000256" key="9">
    <source>
        <dbReference type="ARBA" id="ARBA00023316"/>
    </source>
</evidence>
<dbReference type="GO" id="GO:0071555">
    <property type="term" value="P:cell wall organization"/>
    <property type="evidence" value="ECO:0007669"/>
    <property type="project" value="UniProtKB-KW"/>
</dbReference>
<dbReference type="GO" id="GO:0051301">
    <property type="term" value="P:cell division"/>
    <property type="evidence" value="ECO:0007669"/>
    <property type="project" value="UniProtKB-KW"/>
</dbReference>
<evidence type="ECO:0000313" key="14">
    <source>
        <dbReference type="Proteomes" id="UP000622653"/>
    </source>
</evidence>